<keyword evidence="3 8" id="KW-0238">DNA-binding</keyword>
<dbReference type="InterPro" id="IPR036638">
    <property type="entry name" value="HLH_DNA-bd_sf"/>
</dbReference>
<dbReference type="InterPro" id="IPR052207">
    <property type="entry name" value="Max-like/E-box_TFs"/>
</dbReference>
<feature type="domain" description="BHLH" evidence="7">
    <location>
        <begin position="367"/>
        <end position="418"/>
    </location>
</feature>
<feature type="region of interest" description="Disordered" evidence="6">
    <location>
        <begin position="160"/>
        <end position="336"/>
    </location>
</feature>
<dbReference type="PROSITE" id="PS50888">
    <property type="entry name" value="BHLH"/>
    <property type="match status" value="1"/>
</dbReference>
<name>A0A8H4EKR6_GIGMA</name>
<evidence type="ECO:0000256" key="6">
    <source>
        <dbReference type="SAM" id="MobiDB-lite"/>
    </source>
</evidence>
<evidence type="ECO:0000256" key="5">
    <source>
        <dbReference type="ARBA" id="ARBA00023242"/>
    </source>
</evidence>
<feature type="compositionally biased region" description="Polar residues" evidence="6">
    <location>
        <begin position="242"/>
        <end position="266"/>
    </location>
</feature>
<keyword evidence="5" id="KW-0539">Nucleus</keyword>
<feature type="compositionally biased region" description="Low complexity" evidence="6">
    <location>
        <begin position="267"/>
        <end position="283"/>
    </location>
</feature>
<gene>
    <name evidence="8" type="ORF">F8M41_019268</name>
</gene>
<dbReference type="CDD" id="cd11404">
    <property type="entry name" value="bHLHzip_Mlx_like"/>
    <property type="match status" value="1"/>
</dbReference>
<dbReference type="Pfam" id="PF00010">
    <property type="entry name" value="HLH"/>
    <property type="match status" value="1"/>
</dbReference>
<feature type="region of interest" description="Disordered" evidence="6">
    <location>
        <begin position="1"/>
        <end position="27"/>
    </location>
</feature>
<dbReference type="SMART" id="SM00353">
    <property type="entry name" value="HLH"/>
    <property type="match status" value="1"/>
</dbReference>
<feature type="compositionally biased region" description="Basic and acidic residues" evidence="6">
    <location>
        <begin position="309"/>
        <end position="318"/>
    </location>
</feature>
<evidence type="ECO:0000256" key="3">
    <source>
        <dbReference type="ARBA" id="ARBA00023125"/>
    </source>
</evidence>
<dbReference type="AlphaFoldDB" id="A0A8H4EKR6"/>
<keyword evidence="9" id="KW-1185">Reference proteome</keyword>
<protein>
    <submittedName>
        <fullName evidence="8">Helix-loop-helix DNA-binding protein</fullName>
    </submittedName>
</protein>
<feature type="compositionally biased region" description="Polar residues" evidence="6">
    <location>
        <begin position="173"/>
        <end position="184"/>
    </location>
</feature>
<evidence type="ECO:0000256" key="2">
    <source>
        <dbReference type="ARBA" id="ARBA00023015"/>
    </source>
</evidence>
<evidence type="ECO:0000256" key="1">
    <source>
        <dbReference type="ARBA" id="ARBA00004123"/>
    </source>
</evidence>
<evidence type="ECO:0000256" key="4">
    <source>
        <dbReference type="ARBA" id="ARBA00023163"/>
    </source>
</evidence>
<keyword evidence="4" id="KW-0804">Transcription</keyword>
<dbReference type="Proteomes" id="UP000439903">
    <property type="component" value="Unassembled WGS sequence"/>
</dbReference>
<dbReference type="EMBL" id="WTPW01000495">
    <property type="protein sequence ID" value="KAF0505768.1"/>
    <property type="molecule type" value="Genomic_DNA"/>
</dbReference>
<evidence type="ECO:0000313" key="8">
    <source>
        <dbReference type="EMBL" id="KAF0505768.1"/>
    </source>
</evidence>
<dbReference type="Gene3D" id="4.10.280.10">
    <property type="entry name" value="Helix-loop-helix DNA-binding domain"/>
    <property type="match status" value="1"/>
</dbReference>
<feature type="compositionally biased region" description="Low complexity" evidence="6">
    <location>
        <begin position="291"/>
        <end position="305"/>
    </location>
</feature>
<dbReference type="GO" id="GO:0000978">
    <property type="term" value="F:RNA polymerase II cis-regulatory region sequence-specific DNA binding"/>
    <property type="evidence" value="ECO:0007669"/>
    <property type="project" value="TreeGrafter"/>
</dbReference>
<dbReference type="GO" id="GO:0046983">
    <property type="term" value="F:protein dimerization activity"/>
    <property type="evidence" value="ECO:0007669"/>
    <property type="project" value="InterPro"/>
</dbReference>
<evidence type="ECO:0000259" key="7">
    <source>
        <dbReference type="PROSITE" id="PS50888"/>
    </source>
</evidence>
<evidence type="ECO:0000313" key="9">
    <source>
        <dbReference type="Proteomes" id="UP000439903"/>
    </source>
</evidence>
<reference evidence="8 9" key="1">
    <citation type="journal article" date="2019" name="Environ. Microbiol.">
        <title>At the nexus of three kingdoms: the genome of the mycorrhizal fungus Gigaspora margarita provides insights into plant, endobacterial and fungal interactions.</title>
        <authorList>
            <person name="Venice F."/>
            <person name="Ghignone S."/>
            <person name="Salvioli di Fossalunga A."/>
            <person name="Amselem J."/>
            <person name="Novero M."/>
            <person name="Xianan X."/>
            <person name="Sedzielewska Toro K."/>
            <person name="Morin E."/>
            <person name="Lipzen A."/>
            <person name="Grigoriev I.V."/>
            <person name="Henrissat B."/>
            <person name="Martin F.M."/>
            <person name="Bonfante P."/>
        </authorList>
    </citation>
    <scope>NUCLEOTIDE SEQUENCE [LARGE SCALE GENOMIC DNA]</scope>
    <source>
        <strain evidence="8 9">BEG34</strain>
    </source>
</reference>
<dbReference type="SUPFAM" id="SSF47459">
    <property type="entry name" value="HLH, helix-loop-helix DNA-binding domain"/>
    <property type="match status" value="1"/>
</dbReference>
<organism evidence="8 9">
    <name type="scientific">Gigaspora margarita</name>
    <dbReference type="NCBI Taxonomy" id="4874"/>
    <lineage>
        <taxon>Eukaryota</taxon>
        <taxon>Fungi</taxon>
        <taxon>Fungi incertae sedis</taxon>
        <taxon>Mucoromycota</taxon>
        <taxon>Glomeromycotina</taxon>
        <taxon>Glomeromycetes</taxon>
        <taxon>Diversisporales</taxon>
        <taxon>Gigasporaceae</taxon>
        <taxon>Gigaspora</taxon>
    </lineage>
</organism>
<keyword evidence="2" id="KW-0805">Transcription regulation</keyword>
<comment type="caution">
    <text evidence="8">The sequence shown here is derived from an EMBL/GenBank/DDBJ whole genome shotgun (WGS) entry which is preliminary data.</text>
</comment>
<dbReference type="OrthoDB" id="5778525at2759"/>
<feature type="compositionally biased region" description="Basic and acidic residues" evidence="6">
    <location>
        <begin position="218"/>
        <end position="232"/>
    </location>
</feature>
<dbReference type="GO" id="GO:0005634">
    <property type="term" value="C:nucleus"/>
    <property type="evidence" value="ECO:0007669"/>
    <property type="project" value="UniProtKB-SubCell"/>
</dbReference>
<accession>A0A8H4EKR6</accession>
<dbReference type="GO" id="GO:0000981">
    <property type="term" value="F:DNA-binding transcription factor activity, RNA polymerase II-specific"/>
    <property type="evidence" value="ECO:0007669"/>
    <property type="project" value="TreeGrafter"/>
</dbReference>
<comment type="subcellular location">
    <subcellularLocation>
        <location evidence="1">Nucleus</location>
    </subcellularLocation>
</comment>
<proteinExistence type="predicted"/>
<dbReference type="PANTHER" id="PTHR15741">
    <property type="entry name" value="BASIC HELIX-LOOP-HELIX ZIP TRANSCRIPTION FACTOR"/>
    <property type="match status" value="1"/>
</dbReference>
<sequence length="585" mass="65658">MDTIPQYYQTDNMSMSKEPSQLSSNFVQPELSQLQSYTPMTDTGYPSDQFGMQGPVPVSEPPPYDEFTSYNWVQVPAEIAPFFHPTTEGYQHPLLSSHEEEFIFRDFLHNIQEDPNFIFNPILPRDMPNMPPYPPQENGRDMEISPSIVNELYPPQNIHSEMLPRHQPEPPETTLSPRTKNISLSPPHEFRQSSSSSQLTPPIDDKDKLVTSSVPAKRKQDGKHDAGVEPRRRPSNPPLSPINTKLVMTQSHNSTSSPRPISPSMQLSNLSINSGITNNNSNENDNDNDESPGNTPSSSNNGSPSPRTPNRELTKNEEESTSLSNLIETESNDNDNIDDYVEIKSESKPTPQKSSRKPYKELLTEEEKRANHIASEQKRRNTIRAGFKELTDIIPTLKNVNNSKSTILFKAVDYIKYLERRNRNLKERAGLLEMRVEMEMRQGKRYHHHGGFGPAIGFGQRVGPMPMGPGYTVMPNSLNGMNGMQIPIGQGHPPPQVIAPPMQNIYFVSTGADNQPMPSQQQILSSVNPTNNIFRGNMQIPIQQQPQQVNNDNNNNGLVPGMNIPAMTSDDDQEVVIMANSEKIC</sequence>
<dbReference type="PANTHER" id="PTHR15741:SF27">
    <property type="entry name" value="TRANSCRIPTION FACTOR AP-4"/>
    <property type="match status" value="1"/>
</dbReference>
<dbReference type="InterPro" id="IPR011598">
    <property type="entry name" value="bHLH_dom"/>
</dbReference>